<dbReference type="GeneID" id="14891700"/>
<accession>A0A0A1UC20</accession>
<evidence type="ECO:0000313" key="2">
    <source>
        <dbReference type="Proteomes" id="UP000014680"/>
    </source>
</evidence>
<dbReference type="Proteomes" id="UP000014680">
    <property type="component" value="Unassembled WGS sequence"/>
</dbReference>
<dbReference type="VEuPathDB" id="AmoebaDB:EIN_372030"/>
<organism evidence="1 2">
    <name type="scientific">Entamoeba invadens IP1</name>
    <dbReference type="NCBI Taxonomy" id="370355"/>
    <lineage>
        <taxon>Eukaryota</taxon>
        <taxon>Amoebozoa</taxon>
        <taxon>Evosea</taxon>
        <taxon>Archamoebae</taxon>
        <taxon>Mastigamoebida</taxon>
        <taxon>Entamoebidae</taxon>
        <taxon>Entamoeba</taxon>
    </lineage>
</organism>
<dbReference type="AlphaFoldDB" id="A0A0A1UC20"/>
<proteinExistence type="predicted"/>
<dbReference type="KEGG" id="eiv:EIN_372030"/>
<sequence length="209" mass="23900">MSYTAVAIASSPIRDEKRTFKSFRDYIVEQQAVFIALLNQFGDVTITRPTKKSVLTQQRIRVETITIGNETIDISSFVDKRCAARYALDISNGILEKTAIRRQTANKIMETHHMLTDLLFEYGYLFETYFTSGKNNTPKMELVRNIIENKNMIFNRVSIIKTGNLINRLLCSKLSECRVVTLQAADPELMAFLERNQSYSPELNTVVLA</sequence>
<keyword evidence="2" id="KW-1185">Reference proteome</keyword>
<name>A0A0A1UC20_ENTIV</name>
<dbReference type="OMA" id="NTPKMEL"/>
<gene>
    <name evidence="1" type="ORF">EIN_372030</name>
</gene>
<reference evidence="1 2" key="1">
    <citation type="submission" date="2012-10" db="EMBL/GenBank/DDBJ databases">
        <authorList>
            <person name="Zafar N."/>
            <person name="Inman J."/>
            <person name="Hall N."/>
            <person name="Lorenzi H."/>
            <person name="Caler E."/>
        </authorList>
    </citation>
    <scope>NUCLEOTIDE SEQUENCE [LARGE SCALE GENOMIC DNA]</scope>
    <source>
        <strain evidence="1 2">IP1</strain>
    </source>
</reference>
<dbReference type="RefSeq" id="XP_004259552.1">
    <property type="nucleotide sequence ID" value="XM_004259504.1"/>
</dbReference>
<protein>
    <submittedName>
        <fullName evidence="1">Uncharacterized protein</fullName>
    </submittedName>
</protein>
<evidence type="ECO:0000313" key="1">
    <source>
        <dbReference type="EMBL" id="ELP92781.1"/>
    </source>
</evidence>
<dbReference type="EMBL" id="KB206332">
    <property type="protein sequence ID" value="ELP92781.1"/>
    <property type="molecule type" value="Genomic_DNA"/>
</dbReference>